<evidence type="ECO:0000259" key="2">
    <source>
        <dbReference type="Pfam" id="PF00326"/>
    </source>
</evidence>
<dbReference type="Proteomes" id="UP001167919">
    <property type="component" value="Unassembled WGS sequence"/>
</dbReference>
<organism evidence="3 4">
    <name type="scientific">Oenococcus sicerae</name>
    <dbReference type="NCBI Taxonomy" id="2203724"/>
    <lineage>
        <taxon>Bacteria</taxon>
        <taxon>Bacillati</taxon>
        <taxon>Bacillota</taxon>
        <taxon>Bacilli</taxon>
        <taxon>Lactobacillales</taxon>
        <taxon>Lactobacillaceae</taxon>
        <taxon>Oenococcus</taxon>
    </lineage>
</organism>
<dbReference type="EMBL" id="SDWY01000004">
    <property type="protein sequence ID" value="MDN6900889.1"/>
    <property type="molecule type" value="Genomic_DNA"/>
</dbReference>
<accession>A0AAJ1VP48</accession>
<dbReference type="PANTHER" id="PTHR42776">
    <property type="entry name" value="SERINE PEPTIDASE S9 FAMILY MEMBER"/>
    <property type="match status" value="1"/>
</dbReference>
<dbReference type="GO" id="GO:0004252">
    <property type="term" value="F:serine-type endopeptidase activity"/>
    <property type="evidence" value="ECO:0007669"/>
    <property type="project" value="TreeGrafter"/>
</dbReference>
<keyword evidence="1" id="KW-0378">Hydrolase</keyword>
<dbReference type="InterPro" id="IPR001375">
    <property type="entry name" value="Peptidase_S9_cat"/>
</dbReference>
<protein>
    <submittedName>
        <fullName evidence="3">S9 family peptidase</fullName>
    </submittedName>
</protein>
<evidence type="ECO:0000313" key="3">
    <source>
        <dbReference type="EMBL" id="MDN6900889.1"/>
    </source>
</evidence>
<sequence>MTGITANGLFQLKSTSQLAYADGKVFFVENSVDEKNNAYETEIKSIDETGLIQTWANGKGINSNLTVAGDDLYFTANDIKTKKTQLFSVNFHGGVAKQQTFEKTNVIDLIASPDGSFLIYQTKQSEIDSKFKTSDFPNTREITRLVSRLDGSGWFDEKAVYRTFKFDPNSQASVQIFEKDHMISLLDLSQDNQQLLYAESNQPNNDLDFGEGIYTYHFANKGQIFISSSLPTGQFFDARFSPDAGKILLAGSDEHLTNNTKQELYLYETASQNLTNITQRADFDIDCHLAADFEQQSSGRVLAWIDNANYFFTAGYHGHSQAFTGSGTQFRIIYNEKTQIYDFALLPNAQIAFSLSAQNKANEIIKLDLKTNTPFKLYNPNLKFEREHDYAQTEHFNFQSEDGWAHDGWYMHAVNPKDAHNVPVLLYVHGGPHGAYGETFFHEFQVHADHGYAVVFVNPRGSTTYGQEFESAVIGHYGEKDFSDVIAGLDYALDHFPELDRKRQYIAGGSYGGFMTSWAVGHTNRFAAAVTQRSVINWISMWGTSDIGWFFNVSELGLDLYDKGGLEEYWRRSPLAYAKNVKTPLLIQHGEWDMRCPIEQSEQFYTAVKQNGNETKFIRYPQSFHGISRSGLPSLRLKRLADIEAWLDSHE</sequence>
<evidence type="ECO:0000313" key="4">
    <source>
        <dbReference type="Proteomes" id="UP001167919"/>
    </source>
</evidence>
<reference evidence="3" key="1">
    <citation type="submission" date="2019-01" db="EMBL/GenBank/DDBJ databases">
        <title>Oenococcus sicerae UCMA17102.</title>
        <authorList>
            <person name="Cousin F.J."/>
            <person name="Le Guellec R."/>
            <person name="Cretenet M."/>
        </authorList>
    </citation>
    <scope>NUCLEOTIDE SEQUENCE</scope>
    <source>
        <strain evidence="3">UCMA17102</strain>
    </source>
</reference>
<name>A0AAJ1VP48_9LACO</name>
<evidence type="ECO:0000256" key="1">
    <source>
        <dbReference type="ARBA" id="ARBA00022801"/>
    </source>
</evidence>
<dbReference type="SUPFAM" id="SSF69322">
    <property type="entry name" value="Tricorn protease domain 2"/>
    <property type="match status" value="1"/>
</dbReference>
<dbReference type="GO" id="GO:0006508">
    <property type="term" value="P:proteolysis"/>
    <property type="evidence" value="ECO:0007669"/>
    <property type="project" value="InterPro"/>
</dbReference>
<comment type="caution">
    <text evidence="3">The sequence shown here is derived from an EMBL/GenBank/DDBJ whole genome shotgun (WGS) entry which is preliminary data.</text>
</comment>
<dbReference type="SUPFAM" id="SSF53474">
    <property type="entry name" value="alpha/beta-Hydrolases"/>
    <property type="match status" value="1"/>
</dbReference>
<feature type="domain" description="Peptidase S9 prolyl oligopeptidase catalytic" evidence="2">
    <location>
        <begin position="439"/>
        <end position="649"/>
    </location>
</feature>
<dbReference type="InterPro" id="IPR029058">
    <property type="entry name" value="AB_hydrolase_fold"/>
</dbReference>
<dbReference type="PANTHER" id="PTHR42776:SF27">
    <property type="entry name" value="DIPEPTIDYL PEPTIDASE FAMILY MEMBER 6"/>
    <property type="match status" value="1"/>
</dbReference>
<proteinExistence type="predicted"/>
<dbReference type="Pfam" id="PF00326">
    <property type="entry name" value="Peptidase_S9"/>
    <property type="match status" value="1"/>
</dbReference>
<gene>
    <name evidence="3" type="ORF">EVC35_07820</name>
</gene>
<dbReference type="RefSeq" id="WP_301711433.1">
    <property type="nucleotide sequence ID" value="NZ_SDWY01000004.1"/>
</dbReference>
<dbReference type="AlphaFoldDB" id="A0AAJ1VP48"/>
<dbReference type="Gene3D" id="3.40.50.1820">
    <property type="entry name" value="alpha/beta hydrolase"/>
    <property type="match status" value="1"/>
</dbReference>